<dbReference type="EMBL" id="CP000393">
    <property type="protein sequence ID" value="ABG53880.1"/>
    <property type="molecule type" value="Genomic_DNA"/>
</dbReference>
<dbReference type="eggNOG" id="ENOG50336QS">
    <property type="taxonomic scope" value="Bacteria"/>
</dbReference>
<feature type="signal peptide" evidence="1">
    <location>
        <begin position="1"/>
        <end position="30"/>
    </location>
</feature>
<organism evidence="2">
    <name type="scientific">Trichodesmium erythraeum (strain IMS101)</name>
    <dbReference type="NCBI Taxonomy" id="203124"/>
    <lineage>
        <taxon>Bacteria</taxon>
        <taxon>Bacillati</taxon>
        <taxon>Cyanobacteriota</taxon>
        <taxon>Cyanophyceae</taxon>
        <taxon>Oscillatoriophycideae</taxon>
        <taxon>Oscillatoriales</taxon>
        <taxon>Microcoleaceae</taxon>
        <taxon>Trichodesmium</taxon>
    </lineage>
</organism>
<reference evidence="2" key="1">
    <citation type="submission" date="2006-06" db="EMBL/GenBank/DDBJ databases">
        <title>Complete sequence of Trichodesmium erythraeum IMS101.</title>
        <authorList>
            <consortium name="US DOE Joint Genome Institute"/>
            <person name="Copeland A."/>
            <person name="Lucas S."/>
            <person name="Lapidus A."/>
            <person name="Barry K."/>
            <person name="Detter J.C."/>
            <person name="Glavina del Rio T."/>
            <person name="Hammon N."/>
            <person name="Israni S."/>
            <person name="Dalin E."/>
            <person name="Tice H."/>
            <person name="Pitluck S."/>
            <person name="Kiss H."/>
            <person name="Munk A.C."/>
            <person name="Brettin T."/>
            <person name="Bruce D."/>
            <person name="Han C."/>
            <person name="Tapia R."/>
            <person name="Gilna P."/>
            <person name="Schmutz J."/>
            <person name="Larimer F."/>
            <person name="Land M."/>
            <person name="Hauser L."/>
            <person name="Kyrpides N."/>
            <person name="Kim E."/>
            <person name="Richardson P."/>
        </authorList>
    </citation>
    <scope>NUCLEOTIDE SEQUENCE [LARGE SCALE GENOMIC DNA]</scope>
    <source>
        <strain evidence="2">IMS101</strain>
    </source>
</reference>
<feature type="chain" id="PRO_5004179919" evidence="1">
    <location>
        <begin position="31"/>
        <end position="186"/>
    </location>
</feature>
<dbReference type="InterPro" id="IPR013424">
    <property type="entry name" value="Ice-binding_C"/>
</dbReference>
<sequence length="186" mass="20722">MKNIYQKLVFASSGVILSLSPLTMSMPAEAVSMTRYDFSVEIDDGPQSGTIGSGYFTFDSLGQETQIDSNQVVKEVLDFEFNWLNETYGVEALDFQNDADGVLFENGVFQGLDWDYRPSSRLYWDLELDEFVYNDLSAGYFNSEGEGLVSYQKNEPVSSVPEPGVVIGLGLVSLGFLLNKKKLSNR</sequence>
<evidence type="ECO:0000256" key="1">
    <source>
        <dbReference type="SAM" id="SignalP"/>
    </source>
</evidence>
<dbReference type="AlphaFoldDB" id="Q10V44"/>
<proteinExistence type="predicted"/>
<dbReference type="OrthoDB" id="467621at2"/>
<protein>
    <submittedName>
        <fullName evidence="2">PEP motif putative anchor-like</fullName>
    </submittedName>
</protein>
<gene>
    <name evidence="2" type="ordered locus">Tery_4966</name>
</gene>
<name>Q10V44_TRIEI</name>
<dbReference type="HOGENOM" id="CLU_1453817_0_0_3"/>
<dbReference type="NCBIfam" id="TIGR02595">
    <property type="entry name" value="PEP_CTERM"/>
    <property type="match status" value="1"/>
</dbReference>
<accession>Q10V44</accession>
<dbReference type="KEGG" id="ter:Tery_4966"/>
<dbReference type="RefSeq" id="WP_011614174.1">
    <property type="nucleotide sequence ID" value="NC_008312.1"/>
</dbReference>
<evidence type="ECO:0000313" key="2">
    <source>
        <dbReference type="EMBL" id="ABG53880.1"/>
    </source>
</evidence>
<keyword evidence="1" id="KW-0732">Signal</keyword>